<feature type="compositionally biased region" description="Acidic residues" evidence="1">
    <location>
        <begin position="61"/>
        <end position="75"/>
    </location>
</feature>
<gene>
    <name evidence="4" type="ORF">CWS20_09365</name>
</gene>
<keyword evidence="2" id="KW-1133">Transmembrane helix</keyword>
<dbReference type="SUPFAM" id="SSF49785">
    <property type="entry name" value="Galactose-binding domain-like"/>
    <property type="match status" value="1"/>
</dbReference>
<keyword evidence="5" id="KW-1185">Reference proteome</keyword>
<organism evidence="4 5">
    <name type="scientific">Cytobacillus horneckiae</name>
    <dbReference type="NCBI Taxonomy" id="549687"/>
    <lineage>
        <taxon>Bacteria</taxon>
        <taxon>Bacillati</taxon>
        <taxon>Bacillota</taxon>
        <taxon>Bacilli</taxon>
        <taxon>Bacillales</taxon>
        <taxon>Bacillaceae</taxon>
        <taxon>Cytobacillus</taxon>
    </lineage>
</organism>
<dbReference type="InterPro" id="IPR013222">
    <property type="entry name" value="Glyco_hyd_98_carb-bd"/>
</dbReference>
<reference evidence="4 5" key="1">
    <citation type="journal article" date="2010" name="Int. J. Syst. Evol. Microbiol.">
        <title>Bacillus horneckiae sp. nov., isolated from a spacecraft-assembly clean room.</title>
        <authorList>
            <person name="Vaishampayan P."/>
            <person name="Probst A."/>
            <person name="Krishnamurthi S."/>
            <person name="Ghosh S."/>
            <person name="Osman S."/>
            <person name="McDowall A."/>
            <person name="Ruckmani A."/>
            <person name="Mayilraj S."/>
            <person name="Venkateswaran K."/>
        </authorList>
    </citation>
    <scope>NUCLEOTIDE SEQUENCE [LARGE SCALE GENOMIC DNA]</scope>
    <source>
        <strain evidence="5">1PO1SC</strain>
    </source>
</reference>
<keyword evidence="2" id="KW-0472">Membrane</keyword>
<accession>A0A2N0ZIG4</accession>
<comment type="caution">
    <text evidence="4">The sequence shown here is derived from an EMBL/GenBank/DDBJ whole genome shotgun (WGS) entry which is preliminary data.</text>
</comment>
<feature type="domain" description="Glycosyl hydrolase family 98 putative carbohydrate-binding module" evidence="3">
    <location>
        <begin position="108"/>
        <end position="221"/>
    </location>
</feature>
<protein>
    <recommendedName>
        <fullName evidence="3">Glycosyl hydrolase family 98 putative carbohydrate-binding module domain-containing protein</fullName>
    </recommendedName>
</protein>
<feature type="region of interest" description="Disordered" evidence="1">
    <location>
        <begin position="36"/>
        <end position="83"/>
    </location>
</feature>
<dbReference type="Proteomes" id="UP000233343">
    <property type="component" value="Unassembled WGS sequence"/>
</dbReference>
<sequence>MNEKQKRILAVIAFVAVCGIAAFSYFFMNQGKSELASAKNDNPPVEEKQKVEENKAISEESSVEEGEQPEEVAETETEKSEGPIRLESLPLLRKYTVNNMELANELLVTKDLWSNGEPFSITQERYSQGFGFEMRYVMNLEFPIAAGDFTLSKKYTSLKGKVGVDDTYADSPDLFHIIFLGEDKQGNQTILQETNEFKGGDYPLDFDLDVTDVERLVIQIVRNPQSLEQPNTRIAFVDTQLQ</sequence>
<dbReference type="RefSeq" id="WP_101226294.1">
    <property type="nucleotide sequence ID" value="NZ_JARSFA010000023.1"/>
</dbReference>
<proteinExistence type="predicted"/>
<dbReference type="InterPro" id="IPR038637">
    <property type="entry name" value="NPCBM_sf"/>
</dbReference>
<keyword evidence="2" id="KW-0812">Transmembrane</keyword>
<evidence type="ECO:0000313" key="4">
    <source>
        <dbReference type="EMBL" id="PKG29293.1"/>
    </source>
</evidence>
<evidence type="ECO:0000313" key="5">
    <source>
        <dbReference type="Proteomes" id="UP000233343"/>
    </source>
</evidence>
<evidence type="ECO:0000256" key="1">
    <source>
        <dbReference type="SAM" id="MobiDB-lite"/>
    </source>
</evidence>
<feature type="compositionally biased region" description="Basic and acidic residues" evidence="1">
    <location>
        <begin position="45"/>
        <end position="58"/>
    </location>
</feature>
<feature type="transmembrane region" description="Helical" evidence="2">
    <location>
        <begin position="7"/>
        <end position="28"/>
    </location>
</feature>
<dbReference type="EMBL" id="PISD01000017">
    <property type="protein sequence ID" value="PKG29293.1"/>
    <property type="molecule type" value="Genomic_DNA"/>
</dbReference>
<dbReference type="AlphaFoldDB" id="A0A2N0ZIG4"/>
<dbReference type="InterPro" id="IPR008979">
    <property type="entry name" value="Galactose-bd-like_sf"/>
</dbReference>
<evidence type="ECO:0000259" key="3">
    <source>
        <dbReference type="Pfam" id="PF08305"/>
    </source>
</evidence>
<name>A0A2N0ZIG4_9BACI</name>
<dbReference type="Pfam" id="PF08305">
    <property type="entry name" value="NPCBM"/>
    <property type="match status" value="1"/>
</dbReference>
<evidence type="ECO:0000256" key="2">
    <source>
        <dbReference type="SAM" id="Phobius"/>
    </source>
</evidence>
<dbReference type="Gene3D" id="2.60.120.1060">
    <property type="entry name" value="NPCBM/NEW2 domain"/>
    <property type="match status" value="1"/>
</dbReference>